<protein>
    <submittedName>
        <fullName evidence="3">Phosphohydrolase (MutT/nudix family protein)</fullName>
    </submittedName>
</protein>
<dbReference type="EMBL" id="NIDE01000005">
    <property type="protein sequence ID" value="OWK42390.1"/>
    <property type="molecule type" value="Genomic_DNA"/>
</dbReference>
<dbReference type="AlphaFoldDB" id="A0A225DLP9"/>
<dbReference type="SUPFAM" id="SSF56300">
    <property type="entry name" value="Metallo-dependent phosphatases"/>
    <property type="match status" value="1"/>
</dbReference>
<accession>A0A225DLP9</accession>
<gene>
    <name evidence="3" type="ORF">FRUB_04468</name>
</gene>
<dbReference type="OrthoDB" id="5380073at2"/>
<dbReference type="RefSeq" id="WP_088255565.1">
    <property type="nucleotide sequence ID" value="NZ_NIDE01000005.1"/>
</dbReference>
<evidence type="ECO:0000313" key="4">
    <source>
        <dbReference type="Proteomes" id="UP000214646"/>
    </source>
</evidence>
<dbReference type="Pfam" id="PF12850">
    <property type="entry name" value="Metallophos_2"/>
    <property type="match status" value="1"/>
</dbReference>
<evidence type="ECO:0000259" key="2">
    <source>
        <dbReference type="Pfam" id="PF12850"/>
    </source>
</evidence>
<evidence type="ECO:0000256" key="1">
    <source>
        <dbReference type="ARBA" id="ARBA00008950"/>
    </source>
</evidence>
<dbReference type="InterPro" id="IPR029052">
    <property type="entry name" value="Metallo-depent_PP-like"/>
</dbReference>
<dbReference type="InterPro" id="IPR024654">
    <property type="entry name" value="Calcineurin-like_PHP_lpxH"/>
</dbReference>
<dbReference type="GO" id="GO:0016787">
    <property type="term" value="F:hydrolase activity"/>
    <property type="evidence" value="ECO:0007669"/>
    <property type="project" value="UniProtKB-KW"/>
</dbReference>
<evidence type="ECO:0000313" key="3">
    <source>
        <dbReference type="EMBL" id="OWK42390.1"/>
    </source>
</evidence>
<dbReference type="Gene3D" id="3.60.21.10">
    <property type="match status" value="1"/>
</dbReference>
<comment type="caution">
    <text evidence="3">The sequence shown here is derived from an EMBL/GenBank/DDBJ whole genome shotgun (WGS) entry which is preliminary data.</text>
</comment>
<proteinExistence type="inferred from homology"/>
<dbReference type="Proteomes" id="UP000214646">
    <property type="component" value="Unassembled WGS sequence"/>
</dbReference>
<sequence>MSEVYFIADSHFGHRGIIQFSETKPFRPFTTIEEHDAELVRRWNSVVGPKDMVWHLGDFCFGKRNLEIAAQLNGSKKLVMGNHDMYATEDYLRYFTRLSGAVEYKGLILTHVPVHESQLARWYMNVHGHLHTKRVMRELKYICRETTLCEGRLFNVGDIVSVNQSDPRYVCVSAEQVELTPVPFDWILDKRAA</sequence>
<name>A0A225DLP9_9BACT</name>
<reference evidence="4" key="1">
    <citation type="submission" date="2017-06" db="EMBL/GenBank/DDBJ databases">
        <title>Genome analysis of Fimbriiglobus ruber SP5, the first member of the order Planctomycetales with confirmed chitinolytic capability.</title>
        <authorList>
            <person name="Ravin N.V."/>
            <person name="Rakitin A.L."/>
            <person name="Ivanova A.A."/>
            <person name="Beletsky A.V."/>
            <person name="Kulichevskaya I.S."/>
            <person name="Mardanov A.V."/>
            <person name="Dedysh S.N."/>
        </authorList>
    </citation>
    <scope>NUCLEOTIDE SEQUENCE [LARGE SCALE GENOMIC DNA]</scope>
    <source>
        <strain evidence="4">SP5</strain>
    </source>
</reference>
<keyword evidence="3" id="KW-0378">Hydrolase</keyword>
<keyword evidence="4" id="KW-1185">Reference proteome</keyword>
<feature type="domain" description="Calcineurin-like phosphoesterase" evidence="2">
    <location>
        <begin position="35"/>
        <end position="173"/>
    </location>
</feature>
<comment type="similarity">
    <text evidence="1">Belongs to the metallophosphoesterase superfamily. YfcE family.</text>
</comment>
<organism evidence="3 4">
    <name type="scientific">Fimbriiglobus ruber</name>
    <dbReference type="NCBI Taxonomy" id="1908690"/>
    <lineage>
        <taxon>Bacteria</taxon>
        <taxon>Pseudomonadati</taxon>
        <taxon>Planctomycetota</taxon>
        <taxon>Planctomycetia</taxon>
        <taxon>Gemmatales</taxon>
        <taxon>Gemmataceae</taxon>
        <taxon>Fimbriiglobus</taxon>
    </lineage>
</organism>